<evidence type="ECO:0000313" key="2">
    <source>
        <dbReference type="EMBL" id="XBH19041.1"/>
    </source>
</evidence>
<dbReference type="AlphaFoldDB" id="A0AAU7DNY8"/>
<keyword evidence="1" id="KW-0812">Transmembrane</keyword>
<gene>
    <name evidence="2" type="ORF">P8935_06915</name>
</gene>
<accession>A0AAU7DNY8</accession>
<organism evidence="2">
    <name type="scientific">Telmatobacter sp. DSM 110680</name>
    <dbReference type="NCBI Taxonomy" id="3036704"/>
    <lineage>
        <taxon>Bacteria</taxon>
        <taxon>Pseudomonadati</taxon>
        <taxon>Acidobacteriota</taxon>
        <taxon>Terriglobia</taxon>
        <taxon>Terriglobales</taxon>
        <taxon>Acidobacteriaceae</taxon>
        <taxon>Telmatobacter</taxon>
    </lineage>
</organism>
<proteinExistence type="predicted"/>
<protein>
    <recommendedName>
        <fullName evidence="3">DUF948 domain-containing protein</fullName>
    </recommendedName>
</protein>
<dbReference type="RefSeq" id="WP_348264257.1">
    <property type="nucleotide sequence ID" value="NZ_CP121196.1"/>
</dbReference>
<name>A0AAU7DNY8_9BACT</name>
<sequence>MNNETLLVIFVALTGVALLVQAIVMLVAFLTIRKTVVSLQSDVHELRASAMPVIEKSRDTLEKLAPKIESVSTDITEVVRTLREQTQQFQMVAGDVLDRVHRQTSRVDNMFTGVVDSVEHASNVVADTVSRPVRQVSAFLAGAKAFLGVIATGRRPGVRVEATADEDMFV</sequence>
<keyword evidence="1" id="KW-1133">Transmembrane helix</keyword>
<evidence type="ECO:0008006" key="3">
    <source>
        <dbReference type="Google" id="ProtNLM"/>
    </source>
</evidence>
<reference evidence="2" key="1">
    <citation type="submission" date="2023-03" db="EMBL/GenBank/DDBJ databases">
        <title>Edaphobacter sp.</title>
        <authorList>
            <person name="Huber K.J."/>
            <person name="Papendorf J."/>
            <person name="Pilke C."/>
            <person name="Bunk B."/>
            <person name="Sproeer C."/>
            <person name="Pester M."/>
        </authorList>
    </citation>
    <scope>NUCLEOTIDE SEQUENCE</scope>
    <source>
        <strain evidence="2">DSM 110680</strain>
    </source>
</reference>
<dbReference type="EMBL" id="CP121196">
    <property type="protein sequence ID" value="XBH19041.1"/>
    <property type="molecule type" value="Genomic_DNA"/>
</dbReference>
<evidence type="ECO:0000256" key="1">
    <source>
        <dbReference type="SAM" id="Phobius"/>
    </source>
</evidence>
<keyword evidence="1" id="KW-0472">Membrane</keyword>
<feature type="transmembrane region" description="Helical" evidence="1">
    <location>
        <begin position="6"/>
        <end position="32"/>
    </location>
</feature>